<evidence type="ECO:0000256" key="2">
    <source>
        <dbReference type="ARBA" id="ARBA00022723"/>
    </source>
</evidence>
<evidence type="ECO:0000313" key="6">
    <source>
        <dbReference type="EMBL" id="GGG59771.1"/>
    </source>
</evidence>
<comment type="cofactor">
    <cofactor evidence="1">
        <name>Zn(2+)</name>
        <dbReference type="ChEBI" id="CHEBI:29105"/>
    </cofactor>
</comment>
<evidence type="ECO:0000259" key="5">
    <source>
        <dbReference type="SMART" id="SM00849"/>
    </source>
</evidence>
<dbReference type="Proteomes" id="UP000625976">
    <property type="component" value="Unassembled WGS sequence"/>
</dbReference>
<accession>A0A917LWH1</accession>
<dbReference type="SUPFAM" id="SSF56281">
    <property type="entry name" value="Metallo-hydrolase/oxidoreductase"/>
    <property type="match status" value="1"/>
</dbReference>
<comment type="caution">
    <text evidence="6">The sequence shown here is derived from an EMBL/GenBank/DDBJ whole genome shotgun (WGS) entry which is preliminary data.</text>
</comment>
<sequence length="213" mass="23903">MIQIQVFPFNPVQVNTYVLWDSETKDCILIDPGCWNTEEEQILVSFIEKEQLNVTKIVLTHAHFDHVAGVNFALKQWKVPLIGHKETNLLMPRIPEMAGWFNLHMEPVSPLTNYVKEGDTLTLGTSTFVIIHVPGHSPGSIVLYCEQQDFMIGGDVLFKGNIGHTEVPYGNLNTLVDGIKKKLLIKPDATIVYTGHGPSTTIAYEKKNNSYVL</sequence>
<keyword evidence="3 6" id="KW-0378">Hydrolase</keyword>
<gene>
    <name evidence="6" type="ORF">GCM10010976_33190</name>
</gene>
<feature type="domain" description="Metallo-beta-lactamase" evidence="5">
    <location>
        <begin position="13"/>
        <end position="196"/>
    </location>
</feature>
<reference evidence="6" key="2">
    <citation type="submission" date="2020-09" db="EMBL/GenBank/DDBJ databases">
        <authorList>
            <person name="Sun Q."/>
            <person name="Zhou Y."/>
        </authorList>
    </citation>
    <scope>NUCLEOTIDE SEQUENCE</scope>
    <source>
        <strain evidence="6">CGMCC 1.12751</strain>
    </source>
</reference>
<keyword evidence="2" id="KW-0479">Metal-binding</keyword>
<dbReference type="InterPro" id="IPR001279">
    <property type="entry name" value="Metallo-B-lactamas"/>
</dbReference>
<dbReference type="Pfam" id="PF00753">
    <property type="entry name" value="Lactamase_B"/>
    <property type="match status" value="1"/>
</dbReference>
<dbReference type="CDD" id="cd06262">
    <property type="entry name" value="metallo-hydrolase-like_MBL-fold"/>
    <property type="match status" value="1"/>
</dbReference>
<dbReference type="SMART" id="SM00849">
    <property type="entry name" value="Lactamase_B"/>
    <property type="match status" value="1"/>
</dbReference>
<protein>
    <submittedName>
        <fullName evidence="6">MBL fold hydrolase</fullName>
    </submittedName>
</protein>
<dbReference type="GO" id="GO:0016787">
    <property type="term" value="F:hydrolase activity"/>
    <property type="evidence" value="ECO:0007669"/>
    <property type="project" value="UniProtKB-KW"/>
</dbReference>
<dbReference type="InterPro" id="IPR051453">
    <property type="entry name" value="MBL_Glyoxalase_II"/>
</dbReference>
<evidence type="ECO:0000256" key="3">
    <source>
        <dbReference type="ARBA" id="ARBA00022801"/>
    </source>
</evidence>
<keyword evidence="7" id="KW-1185">Reference proteome</keyword>
<dbReference type="AlphaFoldDB" id="A0A917LWH1"/>
<name>A0A917LWH1_9FLAO</name>
<dbReference type="InterPro" id="IPR036866">
    <property type="entry name" value="RibonucZ/Hydroxyglut_hydro"/>
</dbReference>
<keyword evidence="4" id="KW-0862">Zinc</keyword>
<reference evidence="6" key="1">
    <citation type="journal article" date="2014" name="Int. J. Syst. Evol. Microbiol.">
        <title>Complete genome sequence of Corynebacterium casei LMG S-19264T (=DSM 44701T), isolated from a smear-ripened cheese.</title>
        <authorList>
            <consortium name="US DOE Joint Genome Institute (JGI-PGF)"/>
            <person name="Walter F."/>
            <person name="Albersmeier A."/>
            <person name="Kalinowski J."/>
            <person name="Ruckert C."/>
        </authorList>
    </citation>
    <scope>NUCLEOTIDE SEQUENCE</scope>
    <source>
        <strain evidence="6">CGMCC 1.12751</strain>
    </source>
</reference>
<dbReference type="PANTHER" id="PTHR46233">
    <property type="entry name" value="HYDROXYACYLGLUTATHIONE HYDROLASE GLOC"/>
    <property type="match status" value="1"/>
</dbReference>
<evidence type="ECO:0000256" key="4">
    <source>
        <dbReference type="ARBA" id="ARBA00022833"/>
    </source>
</evidence>
<evidence type="ECO:0000256" key="1">
    <source>
        <dbReference type="ARBA" id="ARBA00001947"/>
    </source>
</evidence>
<dbReference type="RefSeq" id="WP_188466918.1">
    <property type="nucleotide sequence ID" value="NZ_BMFQ01000004.1"/>
</dbReference>
<dbReference type="Gene3D" id="3.60.15.10">
    <property type="entry name" value="Ribonuclease Z/Hydroxyacylglutathione hydrolase-like"/>
    <property type="match status" value="1"/>
</dbReference>
<dbReference type="GO" id="GO:0046872">
    <property type="term" value="F:metal ion binding"/>
    <property type="evidence" value="ECO:0007669"/>
    <property type="project" value="UniProtKB-KW"/>
</dbReference>
<dbReference type="EMBL" id="BMFQ01000004">
    <property type="protein sequence ID" value="GGG59771.1"/>
    <property type="molecule type" value="Genomic_DNA"/>
</dbReference>
<evidence type="ECO:0000313" key="7">
    <source>
        <dbReference type="Proteomes" id="UP000625976"/>
    </source>
</evidence>
<organism evidence="6 7">
    <name type="scientific">Bizionia arctica</name>
    <dbReference type="NCBI Taxonomy" id="1495645"/>
    <lineage>
        <taxon>Bacteria</taxon>
        <taxon>Pseudomonadati</taxon>
        <taxon>Bacteroidota</taxon>
        <taxon>Flavobacteriia</taxon>
        <taxon>Flavobacteriales</taxon>
        <taxon>Flavobacteriaceae</taxon>
        <taxon>Bizionia</taxon>
    </lineage>
</organism>
<proteinExistence type="predicted"/>
<dbReference type="PANTHER" id="PTHR46233:SF3">
    <property type="entry name" value="HYDROXYACYLGLUTATHIONE HYDROLASE GLOC"/>
    <property type="match status" value="1"/>
</dbReference>